<dbReference type="PANTHER" id="PTHR44688">
    <property type="entry name" value="DNA-BINDING TRANSCRIPTIONAL ACTIVATOR DEVR_DOSR"/>
    <property type="match status" value="1"/>
</dbReference>
<evidence type="ECO:0000259" key="4">
    <source>
        <dbReference type="PROSITE" id="PS50043"/>
    </source>
</evidence>
<dbReference type="Pfam" id="PF00196">
    <property type="entry name" value="GerE"/>
    <property type="match status" value="1"/>
</dbReference>
<dbReference type="PROSITE" id="PS50043">
    <property type="entry name" value="HTH_LUXR_2"/>
    <property type="match status" value="1"/>
</dbReference>
<dbReference type="InterPro" id="IPR035965">
    <property type="entry name" value="PAS-like_dom_sf"/>
</dbReference>
<dbReference type="Gene3D" id="1.10.10.10">
    <property type="entry name" value="Winged helix-like DNA-binding domain superfamily/Winged helix DNA-binding domain"/>
    <property type="match status" value="1"/>
</dbReference>
<dbReference type="Gene3D" id="3.30.450.20">
    <property type="entry name" value="PAS domain"/>
    <property type="match status" value="1"/>
</dbReference>
<dbReference type="CDD" id="cd00130">
    <property type="entry name" value="PAS"/>
    <property type="match status" value="1"/>
</dbReference>
<dbReference type="InterPro" id="IPR000792">
    <property type="entry name" value="Tscrpt_reg_LuxR_C"/>
</dbReference>
<dbReference type="InterPro" id="IPR016032">
    <property type="entry name" value="Sig_transdc_resp-reg_C-effctor"/>
</dbReference>
<reference evidence="5" key="2">
    <citation type="submission" date="2020-09" db="EMBL/GenBank/DDBJ databases">
        <authorList>
            <person name="Sun Q."/>
            <person name="Zhou Y."/>
        </authorList>
    </citation>
    <scope>NUCLEOTIDE SEQUENCE</scope>
    <source>
        <strain evidence="5">CGMCC 4.7368</strain>
    </source>
</reference>
<keyword evidence="6" id="KW-1185">Reference proteome</keyword>
<keyword evidence="2" id="KW-0238">DNA-binding</keyword>
<dbReference type="PRINTS" id="PR00038">
    <property type="entry name" value="HTHLUXR"/>
</dbReference>
<dbReference type="GO" id="GO:0006355">
    <property type="term" value="P:regulation of DNA-templated transcription"/>
    <property type="evidence" value="ECO:0007669"/>
    <property type="project" value="InterPro"/>
</dbReference>
<dbReference type="NCBIfam" id="TIGR00229">
    <property type="entry name" value="sensory_box"/>
    <property type="match status" value="1"/>
</dbReference>
<dbReference type="CDD" id="cd06170">
    <property type="entry name" value="LuxR_C_like"/>
    <property type="match status" value="1"/>
</dbReference>
<accession>A0A918DM84</accession>
<dbReference type="SMART" id="SM00421">
    <property type="entry name" value="HTH_LUXR"/>
    <property type="match status" value="1"/>
</dbReference>
<dbReference type="Proteomes" id="UP000646523">
    <property type="component" value="Unassembled WGS sequence"/>
</dbReference>
<dbReference type="EMBL" id="BMNH01000011">
    <property type="protein sequence ID" value="GGO71867.1"/>
    <property type="molecule type" value="Genomic_DNA"/>
</dbReference>
<dbReference type="GO" id="GO:0003677">
    <property type="term" value="F:DNA binding"/>
    <property type="evidence" value="ECO:0007669"/>
    <property type="project" value="UniProtKB-KW"/>
</dbReference>
<keyword evidence="1" id="KW-0805">Transcription regulation</keyword>
<reference evidence="5" key="1">
    <citation type="journal article" date="2014" name="Int. J. Syst. Evol. Microbiol.">
        <title>Complete genome sequence of Corynebacterium casei LMG S-19264T (=DSM 44701T), isolated from a smear-ripened cheese.</title>
        <authorList>
            <consortium name="US DOE Joint Genome Institute (JGI-PGF)"/>
            <person name="Walter F."/>
            <person name="Albersmeier A."/>
            <person name="Kalinowski J."/>
            <person name="Ruckert C."/>
        </authorList>
    </citation>
    <scope>NUCLEOTIDE SEQUENCE</scope>
    <source>
        <strain evidence="5">CGMCC 4.7368</strain>
    </source>
</reference>
<keyword evidence="3" id="KW-0804">Transcription</keyword>
<dbReference type="PANTHER" id="PTHR44688:SF16">
    <property type="entry name" value="DNA-BINDING TRANSCRIPTIONAL ACTIVATOR DEVR_DOSR"/>
    <property type="match status" value="1"/>
</dbReference>
<organism evidence="5 6">
    <name type="scientific">Nonomuraea cavernae</name>
    <dbReference type="NCBI Taxonomy" id="2045107"/>
    <lineage>
        <taxon>Bacteria</taxon>
        <taxon>Bacillati</taxon>
        <taxon>Actinomycetota</taxon>
        <taxon>Actinomycetes</taxon>
        <taxon>Streptosporangiales</taxon>
        <taxon>Streptosporangiaceae</taxon>
        <taxon>Nonomuraea</taxon>
    </lineage>
</organism>
<dbReference type="InterPro" id="IPR036388">
    <property type="entry name" value="WH-like_DNA-bd_sf"/>
</dbReference>
<evidence type="ECO:0000256" key="3">
    <source>
        <dbReference type="ARBA" id="ARBA00023163"/>
    </source>
</evidence>
<gene>
    <name evidence="5" type="ORF">GCM10012289_38550</name>
</gene>
<dbReference type="AlphaFoldDB" id="A0A918DM84"/>
<sequence>MVTAPNGPVRLQTGMDRLDEIFYGAVMKGRYQVYFERARIPIAAVDGLGRVRESNPAFRSVVDRTAEELDGLLAEELLAPGEIDAQRPFWRMLAFGRLNVYRTRLRLIRGNGAVIRARVSASVEHRADGMPWRAVAVLDEISSAAPVLGPLQGEVLRLVAAGASNAEIARRLYLTRQAVDYHLVRLRAKLGAESRSALPGRAFVLGLFVPGVWPPLLHPPLAGAGGPECGHCTPRN</sequence>
<dbReference type="SUPFAM" id="SSF55785">
    <property type="entry name" value="PYP-like sensor domain (PAS domain)"/>
    <property type="match status" value="1"/>
</dbReference>
<feature type="domain" description="HTH luxR-type" evidence="4">
    <location>
        <begin position="141"/>
        <end position="206"/>
    </location>
</feature>
<dbReference type="SUPFAM" id="SSF46894">
    <property type="entry name" value="C-terminal effector domain of the bipartite response regulators"/>
    <property type="match status" value="1"/>
</dbReference>
<protein>
    <recommendedName>
        <fullName evidence="4">HTH luxR-type domain-containing protein</fullName>
    </recommendedName>
</protein>
<evidence type="ECO:0000256" key="1">
    <source>
        <dbReference type="ARBA" id="ARBA00023015"/>
    </source>
</evidence>
<evidence type="ECO:0000313" key="5">
    <source>
        <dbReference type="EMBL" id="GGO71867.1"/>
    </source>
</evidence>
<comment type="caution">
    <text evidence="5">The sequence shown here is derived from an EMBL/GenBank/DDBJ whole genome shotgun (WGS) entry which is preliminary data.</text>
</comment>
<dbReference type="InterPro" id="IPR000014">
    <property type="entry name" value="PAS"/>
</dbReference>
<evidence type="ECO:0000313" key="6">
    <source>
        <dbReference type="Proteomes" id="UP000646523"/>
    </source>
</evidence>
<proteinExistence type="predicted"/>
<evidence type="ECO:0000256" key="2">
    <source>
        <dbReference type="ARBA" id="ARBA00023125"/>
    </source>
</evidence>
<name>A0A918DM84_9ACTN</name>